<accession>A0AAD5P8P5</accession>
<name>A0AAD5P8P5_9FUNG</name>
<dbReference type="EMBL" id="JAIXMP010000059">
    <property type="protein sequence ID" value="KAI9244467.1"/>
    <property type="molecule type" value="Genomic_DNA"/>
</dbReference>
<comment type="caution">
    <text evidence="1">The sequence shown here is derived from an EMBL/GenBank/DDBJ whole genome shotgun (WGS) entry which is preliminary data.</text>
</comment>
<evidence type="ECO:0000313" key="1">
    <source>
        <dbReference type="EMBL" id="KAI9244467.1"/>
    </source>
</evidence>
<proteinExistence type="predicted"/>
<dbReference type="AlphaFoldDB" id="A0AAD5P8P5"/>
<dbReference type="InterPro" id="IPR011990">
    <property type="entry name" value="TPR-like_helical_dom_sf"/>
</dbReference>
<evidence type="ECO:0000313" key="2">
    <source>
        <dbReference type="Proteomes" id="UP001209540"/>
    </source>
</evidence>
<reference evidence="1" key="1">
    <citation type="journal article" date="2022" name="IScience">
        <title>Evolution of zygomycete secretomes and the origins of terrestrial fungal ecologies.</title>
        <authorList>
            <person name="Chang Y."/>
            <person name="Wang Y."/>
            <person name="Mondo S."/>
            <person name="Ahrendt S."/>
            <person name="Andreopoulos W."/>
            <person name="Barry K."/>
            <person name="Beard J."/>
            <person name="Benny G.L."/>
            <person name="Blankenship S."/>
            <person name="Bonito G."/>
            <person name="Cuomo C."/>
            <person name="Desiro A."/>
            <person name="Gervers K.A."/>
            <person name="Hundley H."/>
            <person name="Kuo A."/>
            <person name="LaButti K."/>
            <person name="Lang B.F."/>
            <person name="Lipzen A."/>
            <person name="O'Donnell K."/>
            <person name="Pangilinan J."/>
            <person name="Reynolds N."/>
            <person name="Sandor L."/>
            <person name="Smith M.E."/>
            <person name="Tsang A."/>
            <person name="Grigoriev I.V."/>
            <person name="Stajich J.E."/>
            <person name="Spatafora J.W."/>
        </authorList>
    </citation>
    <scope>NUCLEOTIDE SEQUENCE</scope>
    <source>
        <strain evidence="1">RSA 2281</strain>
    </source>
</reference>
<keyword evidence="2" id="KW-1185">Reference proteome</keyword>
<dbReference type="Proteomes" id="UP001209540">
    <property type="component" value="Unassembled WGS sequence"/>
</dbReference>
<reference evidence="1" key="2">
    <citation type="submission" date="2023-02" db="EMBL/GenBank/DDBJ databases">
        <authorList>
            <consortium name="DOE Joint Genome Institute"/>
            <person name="Mondo S.J."/>
            <person name="Chang Y."/>
            <person name="Wang Y."/>
            <person name="Ahrendt S."/>
            <person name="Andreopoulos W."/>
            <person name="Barry K."/>
            <person name="Beard J."/>
            <person name="Benny G.L."/>
            <person name="Blankenship S."/>
            <person name="Bonito G."/>
            <person name="Cuomo C."/>
            <person name="Desiro A."/>
            <person name="Gervers K.A."/>
            <person name="Hundley H."/>
            <person name="Kuo A."/>
            <person name="LaButti K."/>
            <person name="Lang B.F."/>
            <person name="Lipzen A."/>
            <person name="O'Donnell K."/>
            <person name="Pangilinan J."/>
            <person name="Reynolds N."/>
            <person name="Sandor L."/>
            <person name="Smith M.W."/>
            <person name="Tsang A."/>
            <person name="Grigoriev I.V."/>
            <person name="Stajich J.E."/>
            <person name="Spatafora J.W."/>
        </authorList>
    </citation>
    <scope>NUCLEOTIDE SEQUENCE</scope>
    <source>
        <strain evidence="1">RSA 2281</strain>
    </source>
</reference>
<sequence length="413" mass="47420">MIRPIRSLVSDSSDCTYYHAAYAATAKLSLGSVQLDKLVLANTYTDMTTTLTEINRCLSVVHSAEENYKQPNEFTEQALNSLLKSITMFRQSCARYYEFTERKLKKKQGSNTSTPTSTPNGRSLSKADEMEWYECIPSIISALQHTSEVLPSTMRIMKRKPWRGKPKQMASLNEVMSAFVETMVLVARMRFDIDDEDSYDNVYEDLSTAEDLCVFNGFSNGYRWISNAYYKVGVTMHNAEMFAAAVYPLRKACSLLEKDDSRASNDSGRLQLCKRYEVLGTCCQKDKRFEDAMKAFKLALKRLPLSSIESFVKEADSLAIYTLMKRQPLIPKLIERYLRATITDESDIEISFASEIMDLRLLESNQKSIIYECELRAMYMLSPSFDCTRHQSAILHTLLRHYTSEIYPIRRAR</sequence>
<gene>
    <name evidence="1" type="ORF">BDA99DRAFT_448436</name>
</gene>
<protein>
    <submittedName>
        <fullName evidence="1">Uncharacterized protein</fullName>
    </submittedName>
</protein>
<organism evidence="1 2">
    <name type="scientific">Phascolomyces articulosus</name>
    <dbReference type="NCBI Taxonomy" id="60185"/>
    <lineage>
        <taxon>Eukaryota</taxon>
        <taxon>Fungi</taxon>
        <taxon>Fungi incertae sedis</taxon>
        <taxon>Mucoromycota</taxon>
        <taxon>Mucoromycotina</taxon>
        <taxon>Mucoromycetes</taxon>
        <taxon>Mucorales</taxon>
        <taxon>Lichtheimiaceae</taxon>
        <taxon>Phascolomyces</taxon>
    </lineage>
</organism>
<dbReference type="Gene3D" id="1.25.40.10">
    <property type="entry name" value="Tetratricopeptide repeat domain"/>
    <property type="match status" value="1"/>
</dbReference>